<keyword evidence="3" id="KW-1185">Reference proteome</keyword>
<dbReference type="Proteomes" id="UP000472263">
    <property type="component" value="Chromosome 7"/>
</dbReference>
<dbReference type="GO" id="GO:0005509">
    <property type="term" value="F:calcium ion binding"/>
    <property type="evidence" value="ECO:0007669"/>
    <property type="project" value="TreeGrafter"/>
</dbReference>
<dbReference type="InterPro" id="IPR051634">
    <property type="entry name" value="Extended_Synaptotagmin"/>
</dbReference>
<dbReference type="GO" id="GO:0005789">
    <property type="term" value="C:endoplasmic reticulum membrane"/>
    <property type="evidence" value="ECO:0007669"/>
    <property type="project" value="TreeGrafter"/>
</dbReference>
<reference evidence="2" key="3">
    <citation type="submission" date="2025-09" db="UniProtKB">
        <authorList>
            <consortium name="Ensembl"/>
        </authorList>
    </citation>
    <scope>IDENTIFICATION</scope>
</reference>
<dbReference type="GO" id="GO:0008429">
    <property type="term" value="F:phosphatidylethanolamine binding"/>
    <property type="evidence" value="ECO:0007669"/>
    <property type="project" value="TreeGrafter"/>
</dbReference>
<dbReference type="Pfam" id="PF00168">
    <property type="entry name" value="C2"/>
    <property type="match status" value="1"/>
</dbReference>
<evidence type="ECO:0000313" key="3">
    <source>
        <dbReference type="Proteomes" id="UP000472263"/>
    </source>
</evidence>
<proteinExistence type="predicted"/>
<organism evidence="2 3">
    <name type="scientific">Myripristis murdjan</name>
    <name type="common">pinecone soldierfish</name>
    <dbReference type="NCBI Taxonomy" id="586833"/>
    <lineage>
        <taxon>Eukaryota</taxon>
        <taxon>Metazoa</taxon>
        <taxon>Chordata</taxon>
        <taxon>Craniata</taxon>
        <taxon>Vertebrata</taxon>
        <taxon>Euteleostomi</taxon>
        <taxon>Actinopterygii</taxon>
        <taxon>Neopterygii</taxon>
        <taxon>Teleostei</taxon>
        <taxon>Neoteleostei</taxon>
        <taxon>Acanthomorphata</taxon>
        <taxon>Holocentriformes</taxon>
        <taxon>Holocentridae</taxon>
        <taxon>Myripristis</taxon>
    </lineage>
</organism>
<dbReference type="GeneTree" id="ENSGT00940000156561"/>
<dbReference type="Ensembl" id="ENSMMDT00005000340.1">
    <property type="protein sequence ID" value="ENSMMDP00005000330.1"/>
    <property type="gene ID" value="ENSMMDG00005000235.1"/>
</dbReference>
<dbReference type="PRINTS" id="PR00360">
    <property type="entry name" value="C2DOMAIN"/>
</dbReference>
<dbReference type="PROSITE" id="PS50004">
    <property type="entry name" value="C2"/>
    <property type="match status" value="1"/>
</dbReference>
<evidence type="ECO:0000313" key="2">
    <source>
        <dbReference type="Ensembl" id="ENSMMDP00005000330.1"/>
    </source>
</evidence>
<dbReference type="SUPFAM" id="SSF49562">
    <property type="entry name" value="C2 domain (Calcium/lipid-binding domain, CaLB)"/>
    <property type="match status" value="1"/>
</dbReference>
<accession>A0A667W867</accession>
<dbReference type="GO" id="GO:0035091">
    <property type="term" value="F:phosphatidylinositol binding"/>
    <property type="evidence" value="ECO:0007669"/>
    <property type="project" value="TreeGrafter"/>
</dbReference>
<dbReference type="AlphaFoldDB" id="A0A667W867"/>
<dbReference type="GO" id="GO:0005544">
    <property type="term" value="F:calcium-dependent phospholipid binding"/>
    <property type="evidence" value="ECO:0007669"/>
    <property type="project" value="TreeGrafter"/>
</dbReference>
<reference evidence="2" key="2">
    <citation type="submission" date="2025-08" db="UniProtKB">
        <authorList>
            <consortium name="Ensembl"/>
        </authorList>
    </citation>
    <scope>IDENTIFICATION</scope>
</reference>
<evidence type="ECO:0000259" key="1">
    <source>
        <dbReference type="PROSITE" id="PS50004"/>
    </source>
</evidence>
<dbReference type="InParanoid" id="A0A667W867"/>
<dbReference type="InterPro" id="IPR035892">
    <property type="entry name" value="C2_domain_sf"/>
</dbReference>
<feature type="domain" description="C2" evidence="1">
    <location>
        <begin position="1"/>
        <end position="72"/>
    </location>
</feature>
<dbReference type="PANTHER" id="PTHR45761">
    <property type="entry name" value="EXTENDED SYNAPTOTAGMIN-LIKE PROTEIN 2, ISOFORM C"/>
    <property type="match status" value="1"/>
</dbReference>
<protein>
    <recommendedName>
        <fullName evidence="1">C2 domain-containing protein</fullName>
    </recommendedName>
</protein>
<dbReference type="PANTHER" id="PTHR45761:SF1">
    <property type="entry name" value="EXTENDED SYNAPTOTAGMIN-LIKE PROTEIN 2, ISOFORM C"/>
    <property type="match status" value="1"/>
</dbReference>
<name>A0A667W867_9TELE</name>
<sequence length="72" mass="8202">GAQPWGRRRGILRIHLVEAQNLIAKDNFMGGMVKGKSDPYVKIRVAGITFRSHTIKENLNPIWNELYEVSPL</sequence>
<dbReference type="Gene3D" id="2.60.40.150">
    <property type="entry name" value="C2 domain"/>
    <property type="match status" value="1"/>
</dbReference>
<reference evidence="2" key="1">
    <citation type="submission" date="2019-06" db="EMBL/GenBank/DDBJ databases">
        <authorList>
            <consortium name="Wellcome Sanger Institute Data Sharing"/>
        </authorList>
    </citation>
    <scope>NUCLEOTIDE SEQUENCE [LARGE SCALE GENOMIC DNA]</scope>
</reference>
<dbReference type="InterPro" id="IPR000008">
    <property type="entry name" value="C2_dom"/>
</dbReference>
<dbReference type="GO" id="GO:0031210">
    <property type="term" value="F:phosphatidylcholine binding"/>
    <property type="evidence" value="ECO:0007669"/>
    <property type="project" value="TreeGrafter"/>
</dbReference>